<reference evidence="1" key="1">
    <citation type="journal article" date="2015" name="Nature">
        <title>Complex archaea that bridge the gap between prokaryotes and eukaryotes.</title>
        <authorList>
            <person name="Spang A."/>
            <person name="Saw J.H."/>
            <person name="Jorgensen S.L."/>
            <person name="Zaremba-Niedzwiedzka K."/>
            <person name="Martijn J."/>
            <person name="Lind A.E."/>
            <person name="van Eijk R."/>
            <person name="Schleper C."/>
            <person name="Guy L."/>
            <person name="Ettema T.J."/>
        </authorList>
    </citation>
    <scope>NUCLEOTIDE SEQUENCE</scope>
</reference>
<name>A0A0F9HWE4_9ZZZZ</name>
<comment type="caution">
    <text evidence="1">The sequence shown here is derived from an EMBL/GenBank/DDBJ whole genome shotgun (WGS) entry which is preliminary data.</text>
</comment>
<sequence length="90" mass="10487">MNKNRIEFLNNELNIDEKIEGIKNILNTCEQIFISMGPIMEKFLLMEEAKIYLKNGSIDKLIELFAIISEECKKLSIPLINFELLLNLKN</sequence>
<organism evidence="1">
    <name type="scientific">marine sediment metagenome</name>
    <dbReference type="NCBI Taxonomy" id="412755"/>
    <lineage>
        <taxon>unclassified sequences</taxon>
        <taxon>metagenomes</taxon>
        <taxon>ecological metagenomes</taxon>
    </lineage>
</organism>
<dbReference type="EMBL" id="LAZR01013921">
    <property type="protein sequence ID" value="KKM19731.1"/>
    <property type="molecule type" value="Genomic_DNA"/>
</dbReference>
<dbReference type="AlphaFoldDB" id="A0A0F9HWE4"/>
<evidence type="ECO:0000313" key="1">
    <source>
        <dbReference type="EMBL" id="KKM19731.1"/>
    </source>
</evidence>
<gene>
    <name evidence="1" type="ORF">LCGC14_1652650</name>
</gene>
<accession>A0A0F9HWE4</accession>
<proteinExistence type="predicted"/>
<protein>
    <submittedName>
        <fullName evidence="1">Uncharacterized protein</fullName>
    </submittedName>
</protein>